<dbReference type="InterPro" id="IPR011006">
    <property type="entry name" value="CheY-like_superfamily"/>
</dbReference>
<protein>
    <recommendedName>
        <fullName evidence="2">histidine kinase</fullName>
        <ecNumber evidence="2">2.7.13.3</ecNumber>
    </recommendedName>
</protein>
<dbReference type="EC" id="2.7.13.3" evidence="2"/>
<keyword evidence="8" id="KW-1185">Reference proteome</keyword>
<dbReference type="PROSITE" id="PS50109">
    <property type="entry name" value="HIS_KIN"/>
    <property type="match status" value="1"/>
</dbReference>
<feature type="domain" description="Response regulatory" evidence="6">
    <location>
        <begin position="169"/>
        <end position="285"/>
    </location>
</feature>
<gene>
    <name evidence="7" type="ORF">FNU76_22745</name>
</gene>
<evidence type="ECO:0000313" key="7">
    <source>
        <dbReference type="EMBL" id="QDQ28944.1"/>
    </source>
</evidence>
<sequence>MIESHLHSTERSKQPRALVVDDQATMRQVMASQLRSLGIEQVQSAVNGAEALLQLRQQRFDFVLSDWDMPVMNGLELLHAMRQEERFRDIPFILFTAHTSRSMIQQAIDAGVWELLAKPFTVGTLEIKLANACRRRNRLRMAAPGNPRIDAAAANAQATTPTAAPERPTLLVVDDTPDNLRLMAGLFEADYRVRIAHNGEKALALCTSDSPPDLVLLDIMMPGLDGFEVARRLRDHPISQHIPVIFVTAMTDDTTMRRGRELGAVDFVTKPIDPDLLQLRVGNFMRYLQLYKQRQAEMDAQLVAARLREDIEQTLRHELKAPLEGISGLIEELAKGGSNLSSRQRELLRLIEQGAQSALQTADLSALMLDIENGQYQMKPEPVTIAQLLHDHAASARATSQGQHLIIAVDAEVDVDQPPPTALGDPRLCQAIIQSLLQLACDSATAGSRIDLQLFDETPLKVIISYPGTVRTDLRPGFFDKFGGAGRREGNGLAAYSARLLAEAQGGELAMAADDDPKITTLVLTLPRPLST</sequence>
<proteinExistence type="predicted"/>
<evidence type="ECO:0000259" key="6">
    <source>
        <dbReference type="PROSITE" id="PS50110"/>
    </source>
</evidence>
<dbReference type="KEGG" id="cari:FNU76_22745"/>
<dbReference type="InterPro" id="IPR001789">
    <property type="entry name" value="Sig_transdc_resp-reg_receiver"/>
</dbReference>
<reference evidence="8" key="1">
    <citation type="submission" date="2019-07" db="EMBL/GenBank/DDBJ databases">
        <title>Chitinimonas sp. nov., isolated from Ny-Alesund, arctica soil.</title>
        <authorList>
            <person name="Xu Q."/>
            <person name="Peng F."/>
        </authorList>
    </citation>
    <scope>NUCLEOTIDE SEQUENCE [LARGE SCALE GENOMIC DNA]</scope>
    <source>
        <strain evidence="8">R3-44</strain>
    </source>
</reference>
<dbReference type="Pfam" id="PF00512">
    <property type="entry name" value="HisKA"/>
    <property type="match status" value="1"/>
</dbReference>
<evidence type="ECO:0000256" key="3">
    <source>
        <dbReference type="ARBA" id="ARBA00022553"/>
    </source>
</evidence>
<dbReference type="Gene3D" id="3.40.50.2300">
    <property type="match status" value="2"/>
</dbReference>
<dbReference type="AlphaFoldDB" id="A0A516SLA6"/>
<dbReference type="Pfam" id="PF00072">
    <property type="entry name" value="Response_reg"/>
    <property type="match status" value="2"/>
</dbReference>
<evidence type="ECO:0000256" key="4">
    <source>
        <dbReference type="PROSITE-ProRule" id="PRU00169"/>
    </source>
</evidence>
<dbReference type="SUPFAM" id="SSF52172">
    <property type="entry name" value="CheY-like"/>
    <property type="match status" value="2"/>
</dbReference>
<dbReference type="SUPFAM" id="SSF47384">
    <property type="entry name" value="Homodimeric domain of signal transducing histidine kinase"/>
    <property type="match status" value="1"/>
</dbReference>
<dbReference type="PROSITE" id="PS50110">
    <property type="entry name" value="RESPONSE_REGULATORY"/>
    <property type="match status" value="2"/>
</dbReference>
<dbReference type="Proteomes" id="UP000317550">
    <property type="component" value="Chromosome"/>
</dbReference>
<comment type="catalytic activity">
    <reaction evidence="1">
        <text>ATP + protein L-histidine = ADP + protein N-phospho-L-histidine.</text>
        <dbReference type="EC" id="2.7.13.3"/>
    </reaction>
</comment>
<accession>A0A516SLA6</accession>
<feature type="modified residue" description="4-aspartylphosphate" evidence="4">
    <location>
        <position position="218"/>
    </location>
</feature>
<feature type="modified residue" description="4-aspartylphosphate" evidence="4">
    <location>
        <position position="66"/>
    </location>
</feature>
<dbReference type="Gene3D" id="1.10.287.130">
    <property type="match status" value="1"/>
</dbReference>
<feature type="domain" description="Histidine kinase" evidence="5">
    <location>
        <begin position="314"/>
        <end position="530"/>
    </location>
</feature>
<dbReference type="SMART" id="SM00448">
    <property type="entry name" value="REC"/>
    <property type="match status" value="2"/>
</dbReference>
<evidence type="ECO:0000313" key="8">
    <source>
        <dbReference type="Proteomes" id="UP000317550"/>
    </source>
</evidence>
<dbReference type="SUPFAM" id="SSF55874">
    <property type="entry name" value="ATPase domain of HSP90 chaperone/DNA topoisomerase II/histidine kinase"/>
    <property type="match status" value="1"/>
</dbReference>
<dbReference type="PANTHER" id="PTHR43547">
    <property type="entry name" value="TWO-COMPONENT HISTIDINE KINASE"/>
    <property type="match status" value="1"/>
</dbReference>
<name>A0A516SLA6_9NEIS</name>
<feature type="domain" description="Response regulatory" evidence="6">
    <location>
        <begin position="16"/>
        <end position="133"/>
    </location>
</feature>
<dbReference type="Gene3D" id="3.30.565.10">
    <property type="entry name" value="Histidine kinase-like ATPase, C-terminal domain"/>
    <property type="match status" value="1"/>
</dbReference>
<dbReference type="PANTHER" id="PTHR43547:SF2">
    <property type="entry name" value="HYBRID SIGNAL TRANSDUCTION HISTIDINE KINASE C"/>
    <property type="match status" value="1"/>
</dbReference>
<dbReference type="InterPro" id="IPR036890">
    <property type="entry name" value="HATPase_C_sf"/>
</dbReference>
<dbReference type="InterPro" id="IPR036097">
    <property type="entry name" value="HisK_dim/P_sf"/>
</dbReference>
<dbReference type="OrthoDB" id="3514174at2"/>
<dbReference type="RefSeq" id="WP_144280326.1">
    <property type="nucleotide sequence ID" value="NZ_CP041730.1"/>
</dbReference>
<evidence type="ECO:0000256" key="1">
    <source>
        <dbReference type="ARBA" id="ARBA00000085"/>
    </source>
</evidence>
<evidence type="ECO:0000259" key="5">
    <source>
        <dbReference type="PROSITE" id="PS50109"/>
    </source>
</evidence>
<dbReference type="InterPro" id="IPR005467">
    <property type="entry name" value="His_kinase_dom"/>
</dbReference>
<dbReference type="GO" id="GO:0000155">
    <property type="term" value="F:phosphorelay sensor kinase activity"/>
    <property type="evidence" value="ECO:0007669"/>
    <property type="project" value="InterPro"/>
</dbReference>
<organism evidence="7 8">
    <name type="scientific">Chitinimonas arctica</name>
    <dbReference type="NCBI Taxonomy" id="2594795"/>
    <lineage>
        <taxon>Bacteria</taxon>
        <taxon>Pseudomonadati</taxon>
        <taxon>Pseudomonadota</taxon>
        <taxon>Betaproteobacteria</taxon>
        <taxon>Neisseriales</taxon>
        <taxon>Chitinibacteraceae</taxon>
        <taxon>Chitinimonas</taxon>
    </lineage>
</organism>
<dbReference type="InterPro" id="IPR003661">
    <property type="entry name" value="HisK_dim/P_dom"/>
</dbReference>
<dbReference type="EMBL" id="CP041730">
    <property type="protein sequence ID" value="QDQ28944.1"/>
    <property type="molecule type" value="Genomic_DNA"/>
</dbReference>
<evidence type="ECO:0000256" key="2">
    <source>
        <dbReference type="ARBA" id="ARBA00012438"/>
    </source>
</evidence>
<keyword evidence="3 4" id="KW-0597">Phosphoprotein</keyword>